<sequence length="47" mass="5519">MPKPDLPRHRVSRREYASIFLDPPLFMISGLCCARVRVEEWSSEKKS</sequence>
<dbReference type="EMBL" id="JANAVB010024400">
    <property type="protein sequence ID" value="KAJ6822377.1"/>
    <property type="molecule type" value="Genomic_DNA"/>
</dbReference>
<gene>
    <name evidence="3" type="ORF">M6B38_143370</name>
    <name evidence="2" type="ORF">M6B38_146920</name>
    <name evidence="1" type="ORF">M6B38_171530</name>
    <name evidence="4" type="ORF">M6B38_389075</name>
    <name evidence="5" type="ORF">M6B38_389080</name>
</gene>
<dbReference type="EMBL" id="JANAVB010030774">
    <property type="protein sequence ID" value="KAJ6813174.1"/>
    <property type="molecule type" value="Genomic_DNA"/>
</dbReference>
<evidence type="ECO:0000313" key="3">
    <source>
        <dbReference type="EMBL" id="KAJ6813891.1"/>
    </source>
</evidence>
<dbReference type="EMBL" id="JANAVB010033772">
    <property type="protein sequence ID" value="KAJ6807959.1"/>
    <property type="molecule type" value="Genomic_DNA"/>
</dbReference>
<accession>A0AAX6EVR5</accession>
<proteinExistence type="predicted"/>
<reference evidence="1" key="1">
    <citation type="journal article" date="2023" name="GigaByte">
        <title>Genome assembly of the bearded iris, Iris pallida Lam.</title>
        <authorList>
            <person name="Bruccoleri R.E."/>
            <person name="Oakeley E.J."/>
            <person name="Faust A.M.E."/>
            <person name="Altorfer M."/>
            <person name="Dessus-Babus S."/>
            <person name="Burckhardt D."/>
            <person name="Oertli M."/>
            <person name="Naumann U."/>
            <person name="Petersen F."/>
            <person name="Wong J."/>
        </authorList>
    </citation>
    <scope>NUCLEOTIDE SEQUENCE</scope>
    <source>
        <strain evidence="1">GSM-AAB239-AS_SAM_17_03QT</strain>
    </source>
</reference>
<evidence type="ECO:0000313" key="6">
    <source>
        <dbReference type="Proteomes" id="UP001140949"/>
    </source>
</evidence>
<evidence type="ECO:0000313" key="2">
    <source>
        <dbReference type="EMBL" id="KAJ6813174.1"/>
    </source>
</evidence>
<dbReference type="EMBL" id="JANAVB010030195">
    <property type="protein sequence ID" value="KAJ6813891.1"/>
    <property type="molecule type" value="Genomic_DNA"/>
</dbReference>
<comment type="caution">
    <text evidence="1">The sequence shown here is derived from an EMBL/GenBank/DDBJ whole genome shotgun (WGS) entry which is preliminary data.</text>
</comment>
<keyword evidence="6" id="KW-1185">Reference proteome</keyword>
<name>A0AAX6EVR5_IRIPA</name>
<dbReference type="EMBL" id="JANAVB010024400">
    <property type="protein sequence ID" value="KAJ6822376.1"/>
    <property type="molecule type" value="Genomic_DNA"/>
</dbReference>
<protein>
    <submittedName>
        <fullName evidence="1">Uncharacterized protein</fullName>
    </submittedName>
</protein>
<organism evidence="1 6">
    <name type="scientific">Iris pallida</name>
    <name type="common">Sweet iris</name>
    <dbReference type="NCBI Taxonomy" id="29817"/>
    <lineage>
        <taxon>Eukaryota</taxon>
        <taxon>Viridiplantae</taxon>
        <taxon>Streptophyta</taxon>
        <taxon>Embryophyta</taxon>
        <taxon>Tracheophyta</taxon>
        <taxon>Spermatophyta</taxon>
        <taxon>Magnoliopsida</taxon>
        <taxon>Liliopsida</taxon>
        <taxon>Asparagales</taxon>
        <taxon>Iridaceae</taxon>
        <taxon>Iridoideae</taxon>
        <taxon>Irideae</taxon>
        <taxon>Iris</taxon>
    </lineage>
</organism>
<evidence type="ECO:0000313" key="4">
    <source>
        <dbReference type="EMBL" id="KAJ6822376.1"/>
    </source>
</evidence>
<evidence type="ECO:0000313" key="5">
    <source>
        <dbReference type="EMBL" id="KAJ6822377.1"/>
    </source>
</evidence>
<evidence type="ECO:0000313" key="1">
    <source>
        <dbReference type="EMBL" id="KAJ6807959.1"/>
    </source>
</evidence>
<dbReference type="Proteomes" id="UP001140949">
    <property type="component" value="Unassembled WGS sequence"/>
</dbReference>
<dbReference type="AlphaFoldDB" id="A0AAX6EVR5"/>
<reference evidence="1" key="2">
    <citation type="submission" date="2023-04" db="EMBL/GenBank/DDBJ databases">
        <authorList>
            <person name="Bruccoleri R.E."/>
            <person name="Oakeley E.J."/>
            <person name="Faust A.-M."/>
            <person name="Dessus-Babus S."/>
            <person name="Altorfer M."/>
            <person name="Burckhardt D."/>
            <person name="Oertli M."/>
            <person name="Naumann U."/>
            <person name="Petersen F."/>
            <person name="Wong J."/>
        </authorList>
    </citation>
    <scope>NUCLEOTIDE SEQUENCE</scope>
    <source>
        <strain evidence="1">GSM-AAB239-AS_SAM_17_03QT</strain>
        <tissue evidence="1">Leaf</tissue>
    </source>
</reference>